<evidence type="ECO:0000256" key="1">
    <source>
        <dbReference type="ARBA" id="ARBA00007447"/>
    </source>
</evidence>
<organism evidence="12 13">
    <name type="scientific">Momordica charantia</name>
    <name type="common">Bitter gourd</name>
    <name type="synonym">Balsam pear</name>
    <dbReference type="NCBI Taxonomy" id="3673"/>
    <lineage>
        <taxon>Eukaryota</taxon>
        <taxon>Viridiplantae</taxon>
        <taxon>Streptophyta</taxon>
        <taxon>Embryophyta</taxon>
        <taxon>Tracheophyta</taxon>
        <taxon>Spermatophyta</taxon>
        <taxon>Magnoliopsida</taxon>
        <taxon>eudicotyledons</taxon>
        <taxon>Gunneridae</taxon>
        <taxon>Pentapetalae</taxon>
        <taxon>rosids</taxon>
        <taxon>fabids</taxon>
        <taxon>Cucurbitales</taxon>
        <taxon>Cucurbitaceae</taxon>
        <taxon>Momordiceae</taxon>
        <taxon>Momordica</taxon>
    </lineage>
</organism>
<feature type="signal peptide" evidence="10">
    <location>
        <begin position="1"/>
        <end position="24"/>
    </location>
</feature>
<feature type="chain" id="PRO_5026819572" description="Aspartic proteinase Asp1" evidence="10">
    <location>
        <begin position="25"/>
        <end position="443"/>
    </location>
</feature>
<evidence type="ECO:0000256" key="2">
    <source>
        <dbReference type="ARBA" id="ARBA00022670"/>
    </source>
</evidence>
<evidence type="ECO:0000256" key="6">
    <source>
        <dbReference type="ARBA" id="ARBA00022801"/>
    </source>
</evidence>
<dbReference type="InterPro" id="IPR032799">
    <property type="entry name" value="TAXi_C"/>
</dbReference>
<dbReference type="OrthoDB" id="2747330at2759"/>
<dbReference type="KEGG" id="mcha:111024375"/>
<name>A0A6J1DTW3_MOMCH</name>
<dbReference type="PANTHER" id="PTHR13683">
    <property type="entry name" value="ASPARTYL PROTEASES"/>
    <property type="match status" value="1"/>
</dbReference>
<gene>
    <name evidence="13" type="primary">LOC111024375</name>
</gene>
<feature type="domain" description="Peptidase A1" evidence="11">
    <location>
        <begin position="81"/>
        <end position="427"/>
    </location>
</feature>
<evidence type="ECO:0000256" key="10">
    <source>
        <dbReference type="SAM" id="SignalP"/>
    </source>
</evidence>
<evidence type="ECO:0000256" key="9">
    <source>
        <dbReference type="PIRSR" id="PIRSR601461-1"/>
    </source>
</evidence>
<evidence type="ECO:0000259" key="11">
    <source>
        <dbReference type="PROSITE" id="PS51767"/>
    </source>
</evidence>
<dbReference type="SUPFAM" id="SSF50630">
    <property type="entry name" value="Acid proteases"/>
    <property type="match status" value="1"/>
</dbReference>
<dbReference type="InterPro" id="IPR021109">
    <property type="entry name" value="Peptidase_aspartic_dom_sf"/>
</dbReference>
<evidence type="ECO:0000256" key="7">
    <source>
        <dbReference type="ARBA" id="ARBA00068871"/>
    </source>
</evidence>
<dbReference type="RefSeq" id="XP_022157720.1">
    <property type="nucleotide sequence ID" value="XM_022302028.1"/>
</dbReference>
<keyword evidence="6" id="KW-0378">Hydrolase</keyword>
<protein>
    <recommendedName>
        <fullName evidence="7">Aspartic proteinase Asp1</fullName>
    </recommendedName>
    <alternativeName>
        <fullName evidence="8">Nucellin-like protein</fullName>
    </alternativeName>
</protein>
<dbReference type="GO" id="GO:0004190">
    <property type="term" value="F:aspartic-type endopeptidase activity"/>
    <property type="evidence" value="ECO:0007669"/>
    <property type="project" value="UniProtKB-KW"/>
</dbReference>
<dbReference type="Proteomes" id="UP000504603">
    <property type="component" value="Unplaced"/>
</dbReference>
<evidence type="ECO:0000313" key="12">
    <source>
        <dbReference type="Proteomes" id="UP000504603"/>
    </source>
</evidence>
<keyword evidence="5" id="KW-0064">Aspartyl protease</keyword>
<feature type="active site" evidence="9">
    <location>
        <position position="99"/>
    </location>
</feature>
<dbReference type="Pfam" id="PF14541">
    <property type="entry name" value="TAXi_C"/>
    <property type="match status" value="1"/>
</dbReference>
<dbReference type="GeneID" id="111024375"/>
<dbReference type="FunFam" id="2.40.70.10:FF:000015">
    <property type="entry name" value="Aspartyl protease family protein"/>
    <property type="match status" value="1"/>
</dbReference>
<comment type="similarity">
    <text evidence="1">Belongs to the peptidase A1 family.</text>
</comment>
<accession>A0A6J1DTW3</accession>
<dbReference type="InterPro" id="IPR033121">
    <property type="entry name" value="PEPTIDASE_A1"/>
</dbReference>
<reference evidence="13" key="1">
    <citation type="submission" date="2025-08" db="UniProtKB">
        <authorList>
            <consortium name="RefSeq"/>
        </authorList>
    </citation>
    <scope>IDENTIFICATION</scope>
    <source>
        <strain evidence="13">OHB3-1</strain>
    </source>
</reference>
<keyword evidence="4" id="KW-0677">Repeat</keyword>
<dbReference type="InterPro" id="IPR032861">
    <property type="entry name" value="TAXi_N"/>
</dbReference>
<keyword evidence="3 10" id="KW-0732">Signal</keyword>
<dbReference type="FunFam" id="2.40.70.10:FF:000027">
    <property type="entry name" value="Aspartic proteinase Asp1 isoform A"/>
    <property type="match status" value="1"/>
</dbReference>
<evidence type="ECO:0000256" key="4">
    <source>
        <dbReference type="ARBA" id="ARBA00022737"/>
    </source>
</evidence>
<evidence type="ECO:0000256" key="8">
    <source>
        <dbReference type="ARBA" id="ARBA00077656"/>
    </source>
</evidence>
<evidence type="ECO:0000256" key="3">
    <source>
        <dbReference type="ARBA" id="ARBA00022729"/>
    </source>
</evidence>
<keyword evidence="2" id="KW-0645">Protease</keyword>
<evidence type="ECO:0000256" key="5">
    <source>
        <dbReference type="ARBA" id="ARBA00022750"/>
    </source>
</evidence>
<evidence type="ECO:0000313" key="13">
    <source>
        <dbReference type="RefSeq" id="XP_022157720.1"/>
    </source>
</evidence>
<sequence length="443" mass="48749">MGTGLLKILVLMVASMNCLAPSSASSFFKDKPWERRKPILSVSATSSSFASSSIVLPLQGNVYPNGKIALECICECFSEFYNVTLYVGQPPKPYFLDPDTGSDLTWLQCDAPCQQCTETPHPLYRPSDDLVPCKDPLCMSLHSSVDHRCENPDQCDYEVEYADGGSSLGVLVRDIFPLNLTNGDPIRPRLALGCGYDQIPGSSYYHPMDGILGLGKGAVSIVSQLHNQGIIRNVIGHCFSSRGGGYLFFGDDIYDSHRVVWTPMSRDYPKHYSPGLGELIFNGRSTGLRNLFAVFDSGSSYTYFNAQAYQVLTSLLNRELAGKPLREAMDDDTLPLCWRGRKPFKSLRDVRKYFKPLALSFSSGGRSKAVFEIPMEGYLILSSMGNVCLGILNGTEVGLQNSNIIGDISMHDKIVIYNNEKQAIGWATANCDRVPKSRAAATM</sequence>
<dbReference type="InterPro" id="IPR001461">
    <property type="entry name" value="Aspartic_peptidase_A1"/>
</dbReference>
<dbReference type="Pfam" id="PF14543">
    <property type="entry name" value="TAXi_N"/>
    <property type="match status" value="1"/>
</dbReference>
<dbReference type="AlphaFoldDB" id="A0A6J1DTW3"/>
<dbReference type="PROSITE" id="PS51767">
    <property type="entry name" value="PEPTIDASE_A1"/>
    <property type="match status" value="1"/>
</dbReference>
<dbReference type="PANTHER" id="PTHR13683:SF800">
    <property type="entry name" value="EUKARYOTIC ASPARTYL PROTEASE FAMILY PROTEIN"/>
    <property type="match status" value="1"/>
</dbReference>
<feature type="active site" evidence="9">
    <location>
        <position position="296"/>
    </location>
</feature>
<keyword evidence="12" id="KW-1185">Reference proteome</keyword>
<dbReference type="GO" id="GO:0006508">
    <property type="term" value="P:proteolysis"/>
    <property type="evidence" value="ECO:0007669"/>
    <property type="project" value="UniProtKB-KW"/>
</dbReference>
<proteinExistence type="inferred from homology"/>
<dbReference type="Gene3D" id="2.40.70.10">
    <property type="entry name" value="Acid Proteases"/>
    <property type="match status" value="2"/>
</dbReference>